<proteinExistence type="predicted"/>
<sequence>MKGEISLRRFKALCKKEVYSLKSKRIVGSLRDILVDNKGHMRYIVVNTGNIFNGNWIYGIHNVKSFTKNAIEIKDEARRELRADGDAQSIINILGRMVKSEDKIVGMVEDVHLDLRHRSIIGFEISRGFLMDVCNGMQIILFEDILFKDGYIVCHSRNGLEVYKGGIKNIINREG</sequence>
<organism evidence="2 3">
    <name type="scientific">Calorimonas adulescens</name>
    <dbReference type="NCBI Taxonomy" id="2606906"/>
    <lineage>
        <taxon>Bacteria</taxon>
        <taxon>Bacillati</taxon>
        <taxon>Bacillota</taxon>
        <taxon>Clostridia</taxon>
        <taxon>Thermoanaerobacterales</taxon>
        <taxon>Thermoanaerobacteraceae</taxon>
        <taxon>Calorimonas</taxon>
    </lineage>
</organism>
<evidence type="ECO:0000313" key="3">
    <source>
        <dbReference type="Proteomes" id="UP000322976"/>
    </source>
</evidence>
<keyword evidence="3" id="KW-1185">Reference proteome</keyword>
<name>A0A5D8QJ08_9THEO</name>
<evidence type="ECO:0000313" key="2">
    <source>
        <dbReference type="EMBL" id="TZE83493.1"/>
    </source>
</evidence>
<comment type="caution">
    <text evidence="2">The sequence shown here is derived from an EMBL/GenBank/DDBJ whole genome shotgun (WGS) entry which is preliminary data.</text>
</comment>
<dbReference type="InterPro" id="IPR027275">
    <property type="entry name" value="PRC-brl_dom"/>
</dbReference>
<gene>
    <name evidence="2" type="ORF">FWJ32_01000</name>
</gene>
<protein>
    <recommendedName>
        <fullName evidence="1">PRC-barrel domain-containing protein</fullName>
    </recommendedName>
</protein>
<reference evidence="2 3" key="1">
    <citation type="submission" date="2019-08" db="EMBL/GenBank/DDBJ databases">
        <title>Calorimonas adulescens gen. nov., sp. nov., an anaerobic thermophilic bacterium from Sakhalin hot spring.</title>
        <authorList>
            <person name="Khomyakova M.A."/>
            <person name="Merkel A.Y."/>
            <person name="Novikov A."/>
            <person name="Bonch-Osmolovskaya E.A."/>
            <person name="Slobodkin A.I."/>
        </authorList>
    </citation>
    <scope>NUCLEOTIDE SEQUENCE [LARGE SCALE GENOMIC DNA]</scope>
    <source>
        <strain evidence="2 3">A05MB</strain>
    </source>
</reference>
<dbReference type="Pfam" id="PF05239">
    <property type="entry name" value="PRC"/>
    <property type="match status" value="1"/>
</dbReference>
<dbReference type="InterPro" id="IPR011033">
    <property type="entry name" value="PRC_barrel-like_sf"/>
</dbReference>
<dbReference type="SUPFAM" id="SSF50346">
    <property type="entry name" value="PRC-barrel domain"/>
    <property type="match status" value="2"/>
</dbReference>
<dbReference type="EMBL" id="VTPS01000001">
    <property type="protein sequence ID" value="TZE83493.1"/>
    <property type="molecule type" value="Genomic_DNA"/>
</dbReference>
<dbReference type="Proteomes" id="UP000322976">
    <property type="component" value="Unassembled WGS sequence"/>
</dbReference>
<feature type="domain" description="PRC-barrel" evidence="1">
    <location>
        <begin position="12"/>
        <end position="67"/>
    </location>
</feature>
<dbReference type="AlphaFoldDB" id="A0A5D8QJ08"/>
<evidence type="ECO:0000259" key="1">
    <source>
        <dbReference type="Pfam" id="PF05239"/>
    </source>
</evidence>
<accession>A0A5D8QJ08</accession>